<feature type="transmembrane region" description="Helical" evidence="7">
    <location>
        <begin position="117"/>
        <end position="141"/>
    </location>
</feature>
<feature type="transmembrane region" description="Helical" evidence="7">
    <location>
        <begin position="12"/>
        <end position="29"/>
    </location>
</feature>
<organism evidence="9 10">
    <name type="scientific">Anaeromicropila herbilytica</name>
    <dbReference type="NCBI Taxonomy" id="2785025"/>
    <lineage>
        <taxon>Bacteria</taxon>
        <taxon>Bacillati</taxon>
        <taxon>Bacillota</taxon>
        <taxon>Clostridia</taxon>
        <taxon>Lachnospirales</taxon>
        <taxon>Lachnospiraceae</taxon>
        <taxon>Anaeromicropila</taxon>
    </lineage>
</organism>
<dbReference type="Proteomes" id="UP000595897">
    <property type="component" value="Chromosome"/>
</dbReference>
<keyword evidence="6 7" id="KW-0472">Membrane</keyword>
<dbReference type="CDD" id="cd06261">
    <property type="entry name" value="TM_PBP2"/>
    <property type="match status" value="1"/>
</dbReference>
<dbReference type="PANTHER" id="PTHR43744">
    <property type="entry name" value="ABC TRANSPORTER PERMEASE PROTEIN MG189-RELATED-RELATED"/>
    <property type="match status" value="1"/>
</dbReference>
<dbReference type="RefSeq" id="WP_271714991.1">
    <property type="nucleotide sequence ID" value="NZ_AP024169.1"/>
</dbReference>
<evidence type="ECO:0000256" key="6">
    <source>
        <dbReference type="ARBA" id="ARBA00023136"/>
    </source>
</evidence>
<dbReference type="AlphaFoldDB" id="A0A7R7EJ40"/>
<evidence type="ECO:0000313" key="10">
    <source>
        <dbReference type="Proteomes" id="UP000595897"/>
    </source>
</evidence>
<feature type="transmembrane region" description="Helical" evidence="7">
    <location>
        <begin position="248"/>
        <end position="268"/>
    </location>
</feature>
<dbReference type="PANTHER" id="PTHR43744:SF8">
    <property type="entry name" value="SN-GLYCEROL-3-PHOSPHATE TRANSPORT SYSTEM PERMEASE PROTEIN UGPE"/>
    <property type="match status" value="1"/>
</dbReference>
<dbReference type="GO" id="GO:0005886">
    <property type="term" value="C:plasma membrane"/>
    <property type="evidence" value="ECO:0007669"/>
    <property type="project" value="UniProtKB-SubCell"/>
</dbReference>
<evidence type="ECO:0000256" key="7">
    <source>
        <dbReference type="RuleBase" id="RU363032"/>
    </source>
</evidence>
<evidence type="ECO:0000313" key="9">
    <source>
        <dbReference type="EMBL" id="BCN29727.1"/>
    </source>
</evidence>
<evidence type="ECO:0000256" key="4">
    <source>
        <dbReference type="ARBA" id="ARBA00022692"/>
    </source>
</evidence>
<keyword evidence="3" id="KW-1003">Cell membrane</keyword>
<comment type="similarity">
    <text evidence="7">Belongs to the binding-protein-dependent transport system permease family.</text>
</comment>
<reference evidence="9 10" key="1">
    <citation type="submission" date="2020-11" db="EMBL/GenBank/DDBJ databases">
        <title>Draft genome sequencing of a Lachnospiraceae strain isolated from anoxic soil subjected to BSD treatment.</title>
        <authorList>
            <person name="Uek A."/>
            <person name="Tonouchi A."/>
        </authorList>
    </citation>
    <scope>NUCLEOTIDE SEQUENCE [LARGE SCALE GENOMIC DNA]</scope>
    <source>
        <strain evidence="9 10">TB5</strain>
    </source>
</reference>
<dbReference type="Gene3D" id="1.10.3720.10">
    <property type="entry name" value="MetI-like"/>
    <property type="match status" value="1"/>
</dbReference>
<dbReference type="KEGG" id="ahb:bsdtb5_10220"/>
<keyword evidence="4 7" id="KW-0812">Transmembrane</keyword>
<feature type="transmembrane region" description="Helical" evidence="7">
    <location>
        <begin position="78"/>
        <end position="105"/>
    </location>
</feature>
<dbReference type="InterPro" id="IPR035906">
    <property type="entry name" value="MetI-like_sf"/>
</dbReference>
<evidence type="ECO:0000256" key="1">
    <source>
        <dbReference type="ARBA" id="ARBA00004651"/>
    </source>
</evidence>
<keyword evidence="5 7" id="KW-1133">Transmembrane helix</keyword>
<sequence length="284" mass="32310">MKYKLREEIKTTLLIGLTLLVWIPLWMILSGSLMGESEIVQNVGPVFNQSKGMADWTLFPQYLTMRPFVKLLFDSPNFFIMFWNSCIQVIPILIGQLLIATPAAWGFARYEFRGKNILFFLYIILMVLPFQVTMVSSYLVLYRFKLIDTHLSIILPNIFSAFPVFIMTKFFKTIPKSLIEAAKLDGANEGYLFLKVGIPLGKSGIFSALVLGFIEYWNAIEQPITFLVRKKNLWPLSLYISSITTEKIGVAFSASVIILIPTLLIFLYGQKYLEQGIAASGLKE</sequence>
<feature type="transmembrane region" description="Helical" evidence="7">
    <location>
        <begin position="192"/>
        <end position="214"/>
    </location>
</feature>
<comment type="subcellular location">
    <subcellularLocation>
        <location evidence="1 7">Cell membrane</location>
        <topology evidence="1 7">Multi-pass membrane protein</topology>
    </subcellularLocation>
</comment>
<evidence type="ECO:0000256" key="3">
    <source>
        <dbReference type="ARBA" id="ARBA00022475"/>
    </source>
</evidence>
<dbReference type="PROSITE" id="PS50928">
    <property type="entry name" value="ABC_TM1"/>
    <property type="match status" value="1"/>
</dbReference>
<feature type="transmembrane region" description="Helical" evidence="7">
    <location>
        <begin position="153"/>
        <end position="171"/>
    </location>
</feature>
<feature type="domain" description="ABC transmembrane type-1" evidence="8">
    <location>
        <begin position="82"/>
        <end position="269"/>
    </location>
</feature>
<dbReference type="SUPFAM" id="SSF161098">
    <property type="entry name" value="MetI-like"/>
    <property type="match status" value="1"/>
</dbReference>
<name>A0A7R7EJ40_9FIRM</name>
<protein>
    <submittedName>
        <fullName evidence="9">Sugar ABC transporter permease</fullName>
    </submittedName>
</protein>
<keyword evidence="10" id="KW-1185">Reference proteome</keyword>
<gene>
    <name evidence="9" type="ORF">bsdtb5_10220</name>
</gene>
<dbReference type="GO" id="GO:0055085">
    <property type="term" value="P:transmembrane transport"/>
    <property type="evidence" value="ECO:0007669"/>
    <property type="project" value="InterPro"/>
</dbReference>
<proteinExistence type="inferred from homology"/>
<evidence type="ECO:0000256" key="2">
    <source>
        <dbReference type="ARBA" id="ARBA00022448"/>
    </source>
</evidence>
<evidence type="ECO:0000259" key="8">
    <source>
        <dbReference type="PROSITE" id="PS50928"/>
    </source>
</evidence>
<evidence type="ECO:0000256" key="5">
    <source>
        <dbReference type="ARBA" id="ARBA00022989"/>
    </source>
</evidence>
<dbReference type="EMBL" id="AP024169">
    <property type="protein sequence ID" value="BCN29727.1"/>
    <property type="molecule type" value="Genomic_DNA"/>
</dbReference>
<keyword evidence="2 7" id="KW-0813">Transport</keyword>
<dbReference type="InterPro" id="IPR000515">
    <property type="entry name" value="MetI-like"/>
</dbReference>
<dbReference type="Pfam" id="PF00528">
    <property type="entry name" value="BPD_transp_1"/>
    <property type="match status" value="1"/>
</dbReference>
<accession>A0A7R7EJ40</accession>